<evidence type="ECO:0008006" key="5">
    <source>
        <dbReference type="Google" id="ProtNLM"/>
    </source>
</evidence>
<evidence type="ECO:0000259" key="1">
    <source>
        <dbReference type="PROSITE" id="PS51071"/>
    </source>
</evidence>
<dbReference type="Proteomes" id="UP000184322">
    <property type="component" value="Chromosome"/>
</dbReference>
<organism evidence="3 4">
    <name type="scientific">Mycoplasmopsis pullorum</name>
    <dbReference type="NCBI Taxonomy" id="48003"/>
    <lineage>
        <taxon>Bacteria</taxon>
        <taxon>Bacillati</taxon>
        <taxon>Mycoplasmatota</taxon>
        <taxon>Mycoplasmoidales</taxon>
        <taxon>Metamycoplasmataceae</taxon>
        <taxon>Mycoplasmopsis</taxon>
    </lineage>
</organism>
<dbReference type="Gene3D" id="1.10.10.10">
    <property type="entry name" value="Winged helix-like DNA-binding domain superfamily/Winged helix DNA-binding domain"/>
    <property type="match status" value="1"/>
</dbReference>
<evidence type="ECO:0000259" key="2">
    <source>
        <dbReference type="PROSITE" id="PS51464"/>
    </source>
</evidence>
<feature type="domain" description="SIS" evidence="2">
    <location>
        <begin position="124"/>
        <end position="266"/>
    </location>
</feature>
<evidence type="ECO:0000313" key="4">
    <source>
        <dbReference type="Proteomes" id="UP000184322"/>
    </source>
</evidence>
<evidence type="ECO:0000313" key="3">
    <source>
        <dbReference type="EMBL" id="APJ38116.1"/>
    </source>
</evidence>
<reference evidence="4" key="1">
    <citation type="submission" date="2016-10" db="EMBL/GenBank/DDBJ databases">
        <authorList>
            <person name="Beylefeld A."/>
            <person name="Abolnik C."/>
        </authorList>
    </citation>
    <scope>NUCLEOTIDE SEQUENCE [LARGE SCALE GENOMIC DNA]</scope>
    <source>
        <strain evidence="4">B359_6</strain>
    </source>
</reference>
<dbReference type="PROSITE" id="PS51464">
    <property type="entry name" value="SIS"/>
    <property type="match status" value="1"/>
</dbReference>
<accession>A0A1L4FR78</accession>
<dbReference type="PROSITE" id="PS51071">
    <property type="entry name" value="HTH_RPIR"/>
    <property type="match status" value="1"/>
</dbReference>
<dbReference type="GO" id="GO:0097367">
    <property type="term" value="F:carbohydrate derivative binding"/>
    <property type="evidence" value="ECO:0007669"/>
    <property type="project" value="InterPro"/>
</dbReference>
<dbReference type="InterPro" id="IPR009057">
    <property type="entry name" value="Homeodomain-like_sf"/>
</dbReference>
<dbReference type="EMBL" id="CP017813">
    <property type="protein sequence ID" value="APJ38116.1"/>
    <property type="molecule type" value="Genomic_DNA"/>
</dbReference>
<dbReference type="PANTHER" id="PTHR30514:SF10">
    <property type="entry name" value="MURR_RPIR FAMILY TRANSCRIPTIONAL REGULATOR"/>
    <property type="match status" value="1"/>
</dbReference>
<proteinExistence type="predicted"/>
<dbReference type="GO" id="GO:0003700">
    <property type="term" value="F:DNA-binding transcription factor activity"/>
    <property type="evidence" value="ECO:0007669"/>
    <property type="project" value="InterPro"/>
</dbReference>
<dbReference type="Pfam" id="PF01418">
    <property type="entry name" value="HTH_6"/>
    <property type="match status" value="1"/>
</dbReference>
<dbReference type="InterPro" id="IPR036388">
    <property type="entry name" value="WH-like_DNA-bd_sf"/>
</dbReference>
<protein>
    <recommendedName>
        <fullName evidence="5">MurR/RpiR family transcriptional regulator</fullName>
    </recommendedName>
</protein>
<dbReference type="InterPro" id="IPR047640">
    <property type="entry name" value="RpiR-like"/>
</dbReference>
<feature type="domain" description="HTH rpiR-type" evidence="1">
    <location>
        <begin position="4"/>
        <end position="80"/>
    </location>
</feature>
<dbReference type="GO" id="GO:0003677">
    <property type="term" value="F:DNA binding"/>
    <property type="evidence" value="ECO:0007669"/>
    <property type="project" value="InterPro"/>
</dbReference>
<dbReference type="SUPFAM" id="SSF53697">
    <property type="entry name" value="SIS domain"/>
    <property type="match status" value="1"/>
</dbReference>
<dbReference type="RefSeq" id="WP_073372122.1">
    <property type="nucleotide sequence ID" value="NZ_CP017813.1"/>
</dbReference>
<gene>
    <name evidence="3" type="ORF">BLA55_00190</name>
</gene>
<dbReference type="PANTHER" id="PTHR30514">
    <property type="entry name" value="GLUCOKINASE"/>
    <property type="match status" value="1"/>
</dbReference>
<name>A0A1L4FR78_9BACT</name>
<dbReference type="InterPro" id="IPR046348">
    <property type="entry name" value="SIS_dom_sf"/>
</dbReference>
<dbReference type="KEGG" id="mpul:BLA55_00190"/>
<dbReference type="OrthoDB" id="397713at2"/>
<sequence length="285" mass="33003">MKMKIFESIIIKNNFKPSDIDNYIINYIETNPKEFAQMTQSEICERIFVSQTAVSRFAKKIGFSTFKHLQIYVAAYLEKYQPKNDITLRELDSLENIKKNVFDQYTNLIKMVFTSIDNKQIQILVNLIANNKNIVIFGIGTSYMMGKYFAEQLLKVGVHSVVFNTIYDFVDFYPSALDNNHNFLIISQNFANTDCVKVAKILKRDMINFSLITKNKSEALKNDTKINLITYSTFITKNIQFSITNKIAILMILDIILFSLFHKKDPEFKNISLAQEVLKASIIDE</sequence>
<dbReference type="Gene3D" id="3.40.50.10490">
    <property type="entry name" value="Glucose-6-phosphate isomerase like protein, domain 1"/>
    <property type="match status" value="1"/>
</dbReference>
<dbReference type="InterPro" id="IPR000281">
    <property type="entry name" value="HTH_RpiR"/>
</dbReference>
<dbReference type="Pfam" id="PF01380">
    <property type="entry name" value="SIS"/>
    <property type="match status" value="1"/>
</dbReference>
<dbReference type="STRING" id="48003.BLA55_00190"/>
<dbReference type="InterPro" id="IPR001347">
    <property type="entry name" value="SIS_dom"/>
</dbReference>
<dbReference type="AlphaFoldDB" id="A0A1L4FR78"/>
<keyword evidence="4" id="KW-1185">Reference proteome</keyword>
<dbReference type="SUPFAM" id="SSF46689">
    <property type="entry name" value="Homeodomain-like"/>
    <property type="match status" value="1"/>
</dbReference>
<dbReference type="GO" id="GO:1901135">
    <property type="term" value="P:carbohydrate derivative metabolic process"/>
    <property type="evidence" value="ECO:0007669"/>
    <property type="project" value="InterPro"/>
</dbReference>